<comment type="caution">
    <text evidence="13">The sequence shown here is derived from an EMBL/GenBank/DDBJ whole genome shotgun (WGS) entry which is preliminary data.</text>
</comment>
<name>A0ABS6G0S7_9FIRM</name>
<dbReference type="CDD" id="cd06225">
    <property type="entry name" value="HAMP"/>
    <property type="match status" value="1"/>
</dbReference>
<dbReference type="PROSITE" id="PS50111">
    <property type="entry name" value="CHEMOTAXIS_TRANSDUC_2"/>
    <property type="match status" value="1"/>
</dbReference>
<evidence type="ECO:0000256" key="5">
    <source>
        <dbReference type="ARBA" id="ARBA00022989"/>
    </source>
</evidence>
<evidence type="ECO:0000259" key="12">
    <source>
        <dbReference type="PROSITE" id="PS50885"/>
    </source>
</evidence>
<keyword evidence="7 9" id="KW-0807">Transducer</keyword>
<protein>
    <submittedName>
        <fullName evidence="13">Methyl-accepting chemotaxis protein</fullName>
    </submittedName>
</protein>
<evidence type="ECO:0000256" key="1">
    <source>
        <dbReference type="ARBA" id="ARBA00004651"/>
    </source>
</evidence>
<evidence type="ECO:0000256" key="8">
    <source>
        <dbReference type="ARBA" id="ARBA00029447"/>
    </source>
</evidence>
<feature type="domain" description="HAMP" evidence="12">
    <location>
        <begin position="306"/>
        <end position="361"/>
    </location>
</feature>
<dbReference type="SMART" id="SM00283">
    <property type="entry name" value="MA"/>
    <property type="match status" value="1"/>
</dbReference>
<keyword evidence="4" id="KW-0812">Transmembrane</keyword>
<evidence type="ECO:0000256" key="3">
    <source>
        <dbReference type="ARBA" id="ARBA00022500"/>
    </source>
</evidence>
<evidence type="ECO:0000256" key="7">
    <source>
        <dbReference type="ARBA" id="ARBA00023224"/>
    </source>
</evidence>
<evidence type="ECO:0000256" key="6">
    <source>
        <dbReference type="ARBA" id="ARBA00023136"/>
    </source>
</evidence>
<comment type="similarity">
    <text evidence="8">Belongs to the methyl-accepting chemotaxis (MCP) protein family.</text>
</comment>
<dbReference type="PANTHER" id="PTHR32089:SF112">
    <property type="entry name" value="LYSOZYME-LIKE PROTEIN-RELATED"/>
    <property type="match status" value="1"/>
</dbReference>
<dbReference type="CDD" id="cd12914">
    <property type="entry name" value="PDC1_DGC_like"/>
    <property type="match status" value="1"/>
</dbReference>
<dbReference type="SMART" id="SM00304">
    <property type="entry name" value="HAMP"/>
    <property type="match status" value="1"/>
</dbReference>
<evidence type="ECO:0000313" key="14">
    <source>
        <dbReference type="Proteomes" id="UP000779508"/>
    </source>
</evidence>
<dbReference type="CDD" id="cd12912">
    <property type="entry name" value="PDC2_MCP_like"/>
    <property type="match status" value="1"/>
</dbReference>
<dbReference type="InterPro" id="IPR003660">
    <property type="entry name" value="HAMP_dom"/>
</dbReference>
<evidence type="ECO:0000256" key="9">
    <source>
        <dbReference type="PROSITE-ProRule" id="PRU00284"/>
    </source>
</evidence>
<dbReference type="Pfam" id="PF02743">
    <property type="entry name" value="dCache_1"/>
    <property type="match status" value="1"/>
</dbReference>
<keyword evidence="6" id="KW-0472">Membrane</keyword>
<evidence type="ECO:0000256" key="10">
    <source>
        <dbReference type="SAM" id="Coils"/>
    </source>
</evidence>
<dbReference type="Pfam" id="PF00015">
    <property type="entry name" value="MCPsignal"/>
    <property type="match status" value="1"/>
</dbReference>
<sequence length="666" mass="72945">MKSIRNKLIVIFTLILLITSLALGVVSIQTASNRLIDQESEFLETLSIEASKYIEARTNQQLSHNETLAANMHLIDSLSWEKKVDFFEREAKRAGYNNFAIVDLSGNSTTIDDEMINFNVSNRDYFKKALSGVSAISDVIISNADNDTIIVYSSPIIQNGQVIGVLNGARKGDILSEIVSEMNYRETGGFFIVNENGTIVGDEDRDLVMQQYNPIEESKNDPASESLANFIKSSISEKTSGKGNYTYKGTEKMAAFAPIGNSGWTIFVGIDKQEVLSGVNQLRNNLGLFTLIAIVLGGLITFFVSKGIATPIVLLTGFAQKVANLDITEDVENKLLLRKDEIGELGRAFKEIIYSLREFIKNVSYNSEHLASSSEELTAVTQQLVVTSEEVGRTIEEIAKGANDQAKDTEEGAINIDELGKQIFKNHQDILNLSSASEEVNILKDEGLNILTDLVEKNTECNMAMKEVGEIIANTNKSAEKIEVASEMIKNITEQTNLLALNAAIEAARAGEAGKGFAVVADEIRKLSEQSNQFTQQITDIVVDLTNKTGEAVNTMGEVDKIVMSQTESVELTNIKFEGIADAIDKVKEAIEDINQSGNEMDRKKESIIETIQNLSAISEENAAGTEEAAASVEEQIASIEEIANASESLAKLAEEMQESISKFKY</sequence>
<feature type="domain" description="Methyl-accepting transducer" evidence="11">
    <location>
        <begin position="380"/>
        <end position="637"/>
    </location>
</feature>
<comment type="subcellular location">
    <subcellularLocation>
        <location evidence="1">Cell membrane</location>
        <topology evidence="1">Multi-pass membrane protein</topology>
    </subcellularLocation>
</comment>
<keyword evidence="2" id="KW-1003">Cell membrane</keyword>
<keyword evidence="3" id="KW-0145">Chemotaxis</keyword>
<keyword evidence="14" id="KW-1185">Reference proteome</keyword>
<dbReference type="RefSeq" id="WP_216415581.1">
    <property type="nucleotide sequence ID" value="NZ_JAHLQK010000002.1"/>
</dbReference>
<evidence type="ECO:0000256" key="2">
    <source>
        <dbReference type="ARBA" id="ARBA00022475"/>
    </source>
</evidence>
<dbReference type="EMBL" id="JAHLQK010000002">
    <property type="protein sequence ID" value="MBU5676101.1"/>
    <property type="molecule type" value="Genomic_DNA"/>
</dbReference>
<proteinExistence type="inferred from homology"/>
<dbReference type="InterPro" id="IPR004089">
    <property type="entry name" value="MCPsignal_dom"/>
</dbReference>
<keyword evidence="10" id="KW-0175">Coiled coil</keyword>
<keyword evidence="5" id="KW-1133">Transmembrane helix</keyword>
<dbReference type="PROSITE" id="PS50885">
    <property type="entry name" value="HAMP"/>
    <property type="match status" value="1"/>
</dbReference>
<dbReference type="InterPro" id="IPR033479">
    <property type="entry name" value="dCache_1"/>
</dbReference>
<dbReference type="Proteomes" id="UP000779508">
    <property type="component" value="Unassembled WGS sequence"/>
</dbReference>
<evidence type="ECO:0000256" key="4">
    <source>
        <dbReference type="ARBA" id="ARBA00022692"/>
    </source>
</evidence>
<organism evidence="13 14">
    <name type="scientific">Alkaliphilus flagellatus</name>
    <dbReference type="NCBI Taxonomy" id="2841507"/>
    <lineage>
        <taxon>Bacteria</taxon>
        <taxon>Bacillati</taxon>
        <taxon>Bacillota</taxon>
        <taxon>Clostridia</taxon>
        <taxon>Peptostreptococcales</taxon>
        <taxon>Natronincolaceae</taxon>
        <taxon>Alkaliphilus</taxon>
    </lineage>
</organism>
<dbReference type="PANTHER" id="PTHR32089">
    <property type="entry name" value="METHYL-ACCEPTING CHEMOTAXIS PROTEIN MCPB"/>
    <property type="match status" value="1"/>
</dbReference>
<evidence type="ECO:0000259" key="11">
    <source>
        <dbReference type="PROSITE" id="PS50111"/>
    </source>
</evidence>
<feature type="coiled-coil region" evidence="10">
    <location>
        <begin position="580"/>
        <end position="663"/>
    </location>
</feature>
<reference evidence="13 14" key="1">
    <citation type="submission" date="2021-06" db="EMBL/GenBank/DDBJ databases">
        <authorList>
            <person name="Sun Q."/>
            <person name="Li D."/>
        </authorList>
    </citation>
    <scope>NUCLEOTIDE SEQUENCE [LARGE SCALE GENOMIC DNA]</scope>
    <source>
        <strain evidence="13 14">MSJ-5</strain>
    </source>
</reference>
<gene>
    <name evidence="13" type="ORF">KQI88_06700</name>
</gene>
<evidence type="ECO:0000313" key="13">
    <source>
        <dbReference type="EMBL" id="MBU5676101.1"/>
    </source>
</evidence>
<accession>A0ABS6G0S7</accession>